<evidence type="ECO:0000313" key="3">
    <source>
        <dbReference type="Proteomes" id="UP001479933"/>
    </source>
</evidence>
<dbReference type="PANTHER" id="PTHR43679">
    <property type="entry name" value="OCTANOYLTRANSFERASE LIPM-RELATED"/>
    <property type="match status" value="1"/>
</dbReference>
<feature type="domain" description="BPL/LPL catalytic" evidence="1">
    <location>
        <begin position="128"/>
        <end position="320"/>
    </location>
</feature>
<evidence type="ECO:0000313" key="2">
    <source>
        <dbReference type="EMBL" id="WYY06314.1"/>
    </source>
</evidence>
<organism evidence="2 3">
    <name type="scientific">Gordonia hydrophobica</name>
    <dbReference type="NCBI Taxonomy" id="40516"/>
    <lineage>
        <taxon>Bacteria</taxon>
        <taxon>Bacillati</taxon>
        <taxon>Actinomycetota</taxon>
        <taxon>Actinomycetes</taxon>
        <taxon>Mycobacteriales</taxon>
        <taxon>Gordoniaceae</taxon>
        <taxon>Gordonia</taxon>
    </lineage>
</organism>
<sequence>MHGEYKVPGGKLVVVDVEAHGGALTSVALSGDFFLEPDDALETITDALVGASVTASAADLGERIHAALSDEVTLVGFTPTSIGVAVRRALGHATGWYDHQFDVIEPVVLAPAMHVALDEVILREVAAGTRPPTLRFWDWDSPLVVIGSFQSVRNEVDEEAATRHGIGIVRRISGGGAMFMEPGNCITYSLAVPTSLVDGLSFEQSYEFLDRWVMGALADVGITARYVPINDIVSEHGKIGGAAQKRIVGGAVLHHVTMSYDIDADKMTEVLRIGREKISDKGITSSGKRVDPMRSQTGMARADIIAAFLAHFRARYTTRDSVYSDAELIAARALVASKFSSADWTYRVP</sequence>
<proteinExistence type="predicted"/>
<gene>
    <name evidence="2" type="ORF">RVF87_14715</name>
</gene>
<reference evidence="2 3" key="1">
    <citation type="journal article" date="2023" name="Virus Evol.">
        <title>Computational host range prediction-The good, the bad, and the ugly.</title>
        <authorList>
            <person name="Howell A.A."/>
            <person name="Versoza C.J."/>
            <person name="Pfeifer S.P."/>
        </authorList>
    </citation>
    <scope>NUCLEOTIDE SEQUENCE [LARGE SCALE GENOMIC DNA]</scope>
    <source>
        <strain evidence="2 3">1610/1b</strain>
    </source>
</reference>
<dbReference type="EMBL" id="CP136137">
    <property type="protein sequence ID" value="WYY06314.1"/>
    <property type="molecule type" value="Genomic_DNA"/>
</dbReference>
<dbReference type="InterPro" id="IPR050664">
    <property type="entry name" value="Octanoyltrans_LipM/LipL"/>
</dbReference>
<dbReference type="SUPFAM" id="SSF55681">
    <property type="entry name" value="Class II aaRS and biotin synthetases"/>
    <property type="match status" value="1"/>
</dbReference>
<accession>A0ABZ2U123</accession>
<dbReference type="Pfam" id="PF21948">
    <property type="entry name" value="LplA-B_cat"/>
    <property type="match status" value="1"/>
</dbReference>
<dbReference type="PANTHER" id="PTHR43679:SF2">
    <property type="entry name" value="OCTANOYL-[GCVH]:PROTEIN N-OCTANOYLTRANSFERASE"/>
    <property type="match status" value="1"/>
</dbReference>
<dbReference type="Proteomes" id="UP001479933">
    <property type="component" value="Chromosome"/>
</dbReference>
<name>A0ABZ2U123_9ACTN</name>
<dbReference type="PROSITE" id="PS51733">
    <property type="entry name" value="BPL_LPL_CATALYTIC"/>
    <property type="match status" value="1"/>
</dbReference>
<keyword evidence="2" id="KW-0436">Ligase</keyword>
<protein>
    <submittedName>
        <fullName evidence="2">Biotin/lipoate A/B protein ligase family protein</fullName>
    </submittedName>
</protein>
<dbReference type="GO" id="GO:0016874">
    <property type="term" value="F:ligase activity"/>
    <property type="evidence" value="ECO:0007669"/>
    <property type="project" value="UniProtKB-KW"/>
</dbReference>
<dbReference type="Gene3D" id="3.30.390.50">
    <property type="entry name" value="CO dehydrogenase flavoprotein, C-terminal domain"/>
    <property type="match status" value="1"/>
</dbReference>
<keyword evidence="3" id="KW-1185">Reference proteome</keyword>
<dbReference type="InterPro" id="IPR045864">
    <property type="entry name" value="aa-tRNA-synth_II/BPL/LPL"/>
</dbReference>
<dbReference type="RefSeq" id="WP_066162312.1">
    <property type="nucleotide sequence ID" value="NZ_CP136137.1"/>
</dbReference>
<dbReference type="Gene3D" id="3.30.930.10">
    <property type="entry name" value="Bira Bifunctional Protein, Domain 2"/>
    <property type="match status" value="1"/>
</dbReference>
<dbReference type="CDD" id="cd16443">
    <property type="entry name" value="LplA"/>
    <property type="match status" value="1"/>
</dbReference>
<dbReference type="InterPro" id="IPR004143">
    <property type="entry name" value="BPL_LPL_catalytic"/>
</dbReference>
<evidence type="ECO:0000259" key="1">
    <source>
        <dbReference type="PROSITE" id="PS51733"/>
    </source>
</evidence>